<keyword evidence="3" id="KW-1185">Reference proteome</keyword>
<organism evidence="2 3">
    <name type="scientific">Mycena venus</name>
    <dbReference type="NCBI Taxonomy" id="2733690"/>
    <lineage>
        <taxon>Eukaryota</taxon>
        <taxon>Fungi</taxon>
        <taxon>Dikarya</taxon>
        <taxon>Basidiomycota</taxon>
        <taxon>Agaricomycotina</taxon>
        <taxon>Agaricomycetes</taxon>
        <taxon>Agaricomycetidae</taxon>
        <taxon>Agaricales</taxon>
        <taxon>Marasmiineae</taxon>
        <taxon>Mycenaceae</taxon>
        <taxon>Mycena</taxon>
    </lineage>
</organism>
<gene>
    <name evidence="2" type="ORF">MVEN_00912700</name>
</gene>
<feature type="compositionally biased region" description="Low complexity" evidence="1">
    <location>
        <begin position="551"/>
        <end position="564"/>
    </location>
</feature>
<protein>
    <submittedName>
        <fullName evidence="2">Uncharacterized protein</fullName>
    </submittedName>
</protein>
<dbReference type="AlphaFoldDB" id="A0A8H6YBC1"/>
<evidence type="ECO:0000313" key="2">
    <source>
        <dbReference type="EMBL" id="KAF7355844.1"/>
    </source>
</evidence>
<evidence type="ECO:0000256" key="1">
    <source>
        <dbReference type="SAM" id="MobiDB-lite"/>
    </source>
</evidence>
<name>A0A8H6YBC1_9AGAR</name>
<feature type="region of interest" description="Disordered" evidence="1">
    <location>
        <begin position="500"/>
        <end position="706"/>
    </location>
</feature>
<comment type="caution">
    <text evidence="2">The sequence shown here is derived from an EMBL/GenBank/DDBJ whole genome shotgun (WGS) entry which is preliminary data.</text>
</comment>
<dbReference type="EMBL" id="JACAZI010000007">
    <property type="protein sequence ID" value="KAF7355844.1"/>
    <property type="molecule type" value="Genomic_DNA"/>
</dbReference>
<dbReference type="OrthoDB" id="3070701at2759"/>
<sequence length="755" mass="81037">MPSDNKHKAMEAFVADDANHGGHCHCGCKLTGEQAAAIAKCLETVLEAVAKCTREAGLSEQTVFDALGGMMDGLKHCRRTSLWTVYQAYARHPDYQLQEIQRIHPHANADSEPLDATELVEAYRKFTEAYPTTKAKEILEAYAERQAGEPVETLSQRHRTFLNSFNGIARQLDKLMFQHRYHSHLIMVGGDSSVDASLGEIHTTGGGLTALAHCLNLTNDNLKGIAKVLAYASEIDSSSVANGAFKIINGRLEFDERARSAEASIAIVHQIKTETSVGKRTGTDYSGMSGCERRAAQSAMQADRESKKNLTVTIVREALSAASKEDLGGLDIFHAGNGFGWTVIFKRLAKNNVIWLGYPMGDNVRLPRAFPAEHASRAMRQPEMEGLMVAIEARAVAGQGLRFEKREYAPGAYVIYSHDYSVPSPQGGPNTPAVIQHWRTSNGVQVPCVSGDGNMWHEIYDLCLSASSSSSAPPIPIPLPIYGYDNAKSSKAMGRIWRTGGYESEEEPPKRPRRAPNRKTSKDATEAKEDGPAKVTGKGKAYEEAESVTGPPRSSSARSASSSAPTPPRTRARSRHHPQEGSGRTTRTQALGPAPKPKSTLKISLPDGDARHTQHPNKVGFIGPASDSDDTPLTVSVKRPSVAAASQSPVKRRRTAAAMEPSSSSHIAGASAQPPTVHLPLPPPVSILPPPPVPPPQPPPLISTASAPDFSAYLRNLSGDQAKAQLQELLGGLAQAANVGVGGGVYIPANLSWNA</sequence>
<accession>A0A8H6YBC1</accession>
<evidence type="ECO:0000313" key="3">
    <source>
        <dbReference type="Proteomes" id="UP000620124"/>
    </source>
</evidence>
<feature type="compositionally biased region" description="Pro residues" evidence="1">
    <location>
        <begin position="680"/>
        <end position="701"/>
    </location>
</feature>
<dbReference type="Proteomes" id="UP000620124">
    <property type="component" value="Unassembled WGS sequence"/>
</dbReference>
<reference evidence="2" key="1">
    <citation type="submission" date="2020-05" db="EMBL/GenBank/DDBJ databases">
        <title>Mycena genomes resolve the evolution of fungal bioluminescence.</title>
        <authorList>
            <person name="Tsai I.J."/>
        </authorList>
    </citation>
    <scope>NUCLEOTIDE SEQUENCE</scope>
    <source>
        <strain evidence="2">CCC161011</strain>
    </source>
</reference>
<proteinExistence type="predicted"/>
<feature type="compositionally biased region" description="Basic and acidic residues" evidence="1">
    <location>
        <begin position="520"/>
        <end position="532"/>
    </location>
</feature>